<proteinExistence type="predicted"/>
<dbReference type="EMBL" id="CP045892">
    <property type="protein sequence ID" value="QQP53191.1"/>
    <property type="molecule type" value="Genomic_DNA"/>
</dbReference>
<dbReference type="AlphaFoldDB" id="A0A7T8KC67"/>
<dbReference type="Proteomes" id="UP000595437">
    <property type="component" value="Chromosome 3"/>
</dbReference>
<reference evidence="3" key="1">
    <citation type="submission" date="2021-01" db="EMBL/GenBank/DDBJ databases">
        <title>Caligus Genome Assembly.</title>
        <authorList>
            <person name="Gallardo-Escarate C."/>
        </authorList>
    </citation>
    <scope>NUCLEOTIDE SEQUENCE [LARGE SCALE GENOMIC DNA]</scope>
</reference>
<feature type="non-terminal residue" evidence="2">
    <location>
        <position position="1"/>
    </location>
</feature>
<sequence length="64" mass="7066">GRPTYTTGYVGETPAIRKDSSTNSPKDLTPDKQAPKKAYSKATEAGNPEWNRLRGTMCNHLKKT</sequence>
<evidence type="ECO:0000313" key="3">
    <source>
        <dbReference type="Proteomes" id="UP000595437"/>
    </source>
</evidence>
<evidence type="ECO:0000313" key="2">
    <source>
        <dbReference type="EMBL" id="QQP53191.1"/>
    </source>
</evidence>
<feature type="non-terminal residue" evidence="2">
    <location>
        <position position="64"/>
    </location>
</feature>
<feature type="region of interest" description="Disordered" evidence="1">
    <location>
        <begin position="1"/>
        <end position="52"/>
    </location>
</feature>
<name>A0A7T8KC67_CALRO</name>
<accession>A0A7T8KC67</accession>
<protein>
    <submittedName>
        <fullName evidence="2">Uncharacterized protein</fullName>
    </submittedName>
</protein>
<organism evidence="2 3">
    <name type="scientific">Caligus rogercresseyi</name>
    <name type="common">Sea louse</name>
    <dbReference type="NCBI Taxonomy" id="217165"/>
    <lineage>
        <taxon>Eukaryota</taxon>
        <taxon>Metazoa</taxon>
        <taxon>Ecdysozoa</taxon>
        <taxon>Arthropoda</taxon>
        <taxon>Crustacea</taxon>
        <taxon>Multicrustacea</taxon>
        <taxon>Hexanauplia</taxon>
        <taxon>Copepoda</taxon>
        <taxon>Siphonostomatoida</taxon>
        <taxon>Caligidae</taxon>
        <taxon>Caligus</taxon>
    </lineage>
</organism>
<evidence type="ECO:0000256" key="1">
    <source>
        <dbReference type="SAM" id="MobiDB-lite"/>
    </source>
</evidence>
<gene>
    <name evidence="2" type="ORF">FKW44_005570</name>
</gene>
<keyword evidence="3" id="KW-1185">Reference proteome</keyword>